<name>D0QET5_9CLOS</name>
<protein>
    <submittedName>
        <fullName evidence="2">p6</fullName>
    </submittedName>
</protein>
<evidence type="ECO:0000256" key="1">
    <source>
        <dbReference type="SAM" id="Phobius"/>
    </source>
</evidence>
<dbReference type="EMBL" id="FJ473383">
    <property type="protein sequence ID" value="ACS75346.1"/>
    <property type="molecule type" value="Genomic_RNA"/>
</dbReference>
<evidence type="ECO:0000313" key="2">
    <source>
        <dbReference type="EMBL" id="ACS75346.1"/>
    </source>
</evidence>
<sequence length="55" mass="6074">MSDLFTCSVFSYFLAVGISLLILTIIVIIAVLVKVNFFPTTPVSLPTHSSRLPYQ</sequence>
<keyword evidence="1" id="KW-0812">Transmembrane</keyword>
<reference evidence="2" key="1">
    <citation type="submission" date="2008-11" db="EMBL/GenBank/DDBJ databases">
        <title>Partial nucleotide sequence, genome organization and taxonomy of Fig leaf mottle-associated virus 2.</title>
        <authorList>
            <person name="Elbeaino T."/>
            <person name="Heinoun K."/>
            <person name="Digiaro M."/>
            <person name="Martelli G.P."/>
        </authorList>
    </citation>
    <scope>NUCLEOTIDE SEQUENCE</scope>
    <source>
        <strain evidence="2">F3</strain>
    </source>
</reference>
<keyword evidence="1" id="KW-1133">Transmembrane helix</keyword>
<proteinExistence type="predicted"/>
<keyword evidence="1" id="KW-0472">Membrane</keyword>
<feature type="transmembrane region" description="Helical" evidence="1">
    <location>
        <begin position="12"/>
        <end position="33"/>
    </location>
</feature>
<organism evidence="2">
    <name type="scientific">Fig leaf mottle-associated virus 2</name>
    <dbReference type="NCBI Taxonomy" id="394187"/>
    <lineage>
        <taxon>Viruses</taxon>
        <taxon>Riboviria</taxon>
        <taxon>Orthornavirae</taxon>
        <taxon>Kitrinoviricota</taxon>
        <taxon>Alsuviricetes</taxon>
        <taxon>Martellivirales</taxon>
        <taxon>Closteroviridae</taxon>
        <taxon>Ampelovirus</taxon>
    </lineage>
</organism>
<accession>D0QET5</accession>